<proteinExistence type="predicted"/>
<accession>A0A6J6UG74</accession>
<reference evidence="4" key="1">
    <citation type="submission" date="2020-05" db="EMBL/GenBank/DDBJ databases">
        <authorList>
            <person name="Chiriac C."/>
            <person name="Salcher M."/>
            <person name="Ghai R."/>
            <person name="Kavagutti S V."/>
        </authorList>
    </citation>
    <scope>NUCLEOTIDE SEQUENCE</scope>
</reference>
<dbReference type="InterPro" id="IPR003726">
    <property type="entry name" value="HCY_dom"/>
</dbReference>
<keyword evidence="1" id="KW-0489">Methyltransferase</keyword>
<dbReference type="InterPro" id="IPR036589">
    <property type="entry name" value="HCY_dom_sf"/>
</dbReference>
<sequence>MCWIGQGHDTLPTPIITEWVKAGAALIGGCCGLGPDAIRQLDQDLAALR</sequence>
<evidence type="ECO:0000256" key="1">
    <source>
        <dbReference type="ARBA" id="ARBA00022603"/>
    </source>
</evidence>
<evidence type="ECO:0000259" key="3">
    <source>
        <dbReference type="Pfam" id="PF02574"/>
    </source>
</evidence>
<dbReference type="SUPFAM" id="SSF82282">
    <property type="entry name" value="Homocysteine S-methyltransferase"/>
    <property type="match status" value="1"/>
</dbReference>
<gene>
    <name evidence="4" type="ORF">UFOPK2824_01027</name>
</gene>
<dbReference type="Gene3D" id="3.20.20.330">
    <property type="entry name" value="Homocysteine-binding-like domain"/>
    <property type="match status" value="1"/>
</dbReference>
<organism evidence="4">
    <name type="scientific">freshwater metagenome</name>
    <dbReference type="NCBI Taxonomy" id="449393"/>
    <lineage>
        <taxon>unclassified sequences</taxon>
        <taxon>metagenomes</taxon>
        <taxon>ecological metagenomes</taxon>
    </lineage>
</organism>
<keyword evidence="2" id="KW-0808">Transferase</keyword>
<dbReference type="GO" id="GO:0008168">
    <property type="term" value="F:methyltransferase activity"/>
    <property type="evidence" value="ECO:0007669"/>
    <property type="project" value="UniProtKB-KW"/>
</dbReference>
<evidence type="ECO:0000313" key="4">
    <source>
        <dbReference type="EMBL" id="CAB4757459.1"/>
    </source>
</evidence>
<dbReference type="GO" id="GO:0032259">
    <property type="term" value="P:methylation"/>
    <property type="evidence" value="ECO:0007669"/>
    <property type="project" value="UniProtKB-KW"/>
</dbReference>
<name>A0A6J6UG74_9ZZZZ</name>
<feature type="domain" description="Hcy-binding" evidence="3">
    <location>
        <begin position="16"/>
        <end position="43"/>
    </location>
</feature>
<dbReference type="EMBL" id="CAEZZD010000183">
    <property type="protein sequence ID" value="CAB4757459.1"/>
    <property type="molecule type" value="Genomic_DNA"/>
</dbReference>
<dbReference type="Pfam" id="PF02574">
    <property type="entry name" value="S-methyl_trans"/>
    <property type="match status" value="1"/>
</dbReference>
<protein>
    <submittedName>
        <fullName evidence="4">Unannotated protein</fullName>
    </submittedName>
</protein>
<dbReference type="AlphaFoldDB" id="A0A6J6UG74"/>
<evidence type="ECO:0000256" key="2">
    <source>
        <dbReference type="ARBA" id="ARBA00022679"/>
    </source>
</evidence>